<dbReference type="OMA" id="KYVRIDQ"/>
<feature type="compositionally biased region" description="Basic and acidic residues" evidence="1">
    <location>
        <begin position="499"/>
        <end position="508"/>
    </location>
</feature>
<sequence length="685" mass="80448">MDQNVQKKIISHIQSKKSKDFFIFGQKFQIRKADKNKFEKIYTLNQITLDKETSLNSKINEEKIYPLTVCINKSSESQINELENQFQDCIKGLQDIGNFETSFYNEGINQQLQKLQLQPYKFVSTPLSVFLAKKQQKSPKEMDNKNAQNEIYKFGFLTLDQNERIYPFMASDSYAKQVPLIGIWSYGLEMNIKEFDQKYIIWSLLVEFIKNQQIATRFSYDDIKKRFIYISFNAVQSPEFYEVEVKREDPNDYSQIIEPKWVLLSNNQKIKLNEINEHSEIDFIYNQNLEINNIDLIQSQQIKDIKKSNEKQNSQKQSSGKQQQEMQLFKKNSSKSSSGGEDQLEESVKSAAFGCNQAENSNQTFIEQNTNQQNSMHNLDDQEKQQIEHEISIISQKSQQVQQQNGNSGDRQDTYQSAAEVINQQKQNFKNMQNVNEDQWSFAQNDFNNFQFNAQDTFAQDKITTQDAQNQNINNNIMKENQNFQNTVHNSISNNNNNKIEEKDSDRKNNHKKTLKQREFQSNKKQKASSSDESDNSNKKTRQVTKNGIQSSDKKQEKDFIKKNLFDLENEETFTVDNKGLYKLTTDFLNSQRKDLLNSNQKKFLESKKKSNKGKQKYYNENVDYSNYSNNNQDKDKFGESQKEFGNSGYRIPQIKYNQISNFDSESEDEEVRNLEKRYITARKN</sequence>
<dbReference type="InParanoid" id="A0A0V0QP03"/>
<dbReference type="EMBL" id="LDAU01000123">
    <property type="protein sequence ID" value="KRX03900.1"/>
    <property type="molecule type" value="Genomic_DNA"/>
</dbReference>
<organism evidence="3 4">
    <name type="scientific">Pseudocohnilembus persalinus</name>
    <name type="common">Ciliate</name>
    <dbReference type="NCBI Taxonomy" id="266149"/>
    <lineage>
        <taxon>Eukaryota</taxon>
        <taxon>Sar</taxon>
        <taxon>Alveolata</taxon>
        <taxon>Ciliophora</taxon>
        <taxon>Intramacronucleata</taxon>
        <taxon>Oligohymenophorea</taxon>
        <taxon>Scuticociliatia</taxon>
        <taxon>Philasterida</taxon>
        <taxon>Pseudocohnilembidae</taxon>
        <taxon>Pseudocohnilembus</taxon>
    </lineage>
</organism>
<dbReference type="Proteomes" id="UP000054937">
    <property type="component" value="Unassembled WGS sequence"/>
</dbReference>
<comment type="caution">
    <text evidence="3">The sequence shown here is derived from an EMBL/GenBank/DDBJ whole genome shotgun (WGS) entry which is preliminary data.</text>
</comment>
<dbReference type="AlphaFoldDB" id="A0A0V0QP03"/>
<keyword evidence="4" id="KW-1185">Reference proteome</keyword>
<gene>
    <name evidence="3" type="ORF">PPERSA_12105</name>
</gene>
<protein>
    <recommendedName>
        <fullName evidence="2">STIL N-terminal domain-containing protein</fullName>
    </recommendedName>
</protein>
<evidence type="ECO:0000259" key="2">
    <source>
        <dbReference type="Pfam" id="PF15253"/>
    </source>
</evidence>
<feature type="region of interest" description="Disordered" evidence="1">
    <location>
        <begin position="604"/>
        <end position="649"/>
    </location>
</feature>
<feature type="compositionally biased region" description="Polar residues" evidence="1">
    <location>
        <begin position="623"/>
        <end position="632"/>
    </location>
</feature>
<proteinExistence type="predicted"/>
<dbReference type="InterPro" id="IPR057731">
    <property type="entry name" value="STIL_N"/>
</dbReference>
<accession>A0A0V0QP03</accession>
<dbReference type="OrthoDB" id="303253at2759"/>
<name>A0A0V0QP03_PSEPJ</name>
<dbReference type="Pfam" id="PF15253">
    <property type="entry name" value="STIL_N"/>
    <property type="match status" value="1"/>
</dbReference>
<feature type="region of interest" description="Disordered" evidence="1">
    <location>
        <begin position="488"/>
        <end position="557"/>
    </location>
</feature>
<evidence type="ECO:0000313" key="4">
    <source>
        <dbReference type="Proteomes" id="UP000054937"/>
    </source>
</evidence>
<feature type="compositionally biased region" description="Low complexity" evidence="1">
    <location>
        <begin position="488"/>
        <end position="498"/>
    </location>
</feature>
<evidence type="ECO:0000313" key="3">
    <source>
        <dbReference type="EMBL" id="KRX03900.1"/>
    </source>
</evidence>
<feature type="compositionally biased region" description="Basic and acidic residues" evidence="1">
    <location>
        <begin position="633"/>
        <end position="643"/>
    </location>
</feature>
<feature type="domain" description="STIL N-terminal" evidence="2">
    <location>
        <begin position="148"/>
        <end position="273"/>
    </location>
</feature>
<evidence type="ECO:0000256" key="1">
    <source>
        <dbReference type="SAM" id="MobiDB-lite"/>
    </source>
</evidence>
<feature type="compositionally biased region" description="Low complexity" evidence="1">
    <location>
        <begin position="311"/>
        <end position="338"/>
    </location>
</feature>
<reference evidence="3 4" key="1">
    <citation type="journal article" date="2015" name="Sci. Rep.">
        <title>Genome of the facultative scuticociliatosis pathogen Pseudocohnilembus persalinus provides insight into its virulence through horizontal gene transfer.</title>
        <authorList>
            <person name="Xiong J."/>
            <person name="Wang G."/>
            <person name="Cheng J."/>
            <person name="Tian M."/>
            <person name="Pan X."/>
            <person name="Warren A."/>
            <person name="Jiang C."/>
            <person name="Yuan D."/>
            <person name="Miao W."/>
        </authorList>
    </citation>
    <scope>NUCLEOTIDE SEQUENCE [LARGE SCALE GENOMIC DNA]</scope>
    <source>
        <strain evidence="3">36N120E</strain>
    </source>
</reference>
<feature type="region of interest" description="Disordered" evidence="1">
    <location>
        <begin position="306"/>
        <end position="349"/>
    </location>
</feature>